<evidence type="ECO:0000256" key="7">
    <source>
        <dbReference type="PROSITE-ProRule" id="PRU00703"/>
    </source>
</evidence>
<dbReference type="InterPro" id="IPR036318">
    <property type="entry name" value="FAD-bd_PCMH-like_sf"/>
</dbReference>
<feature type="domain" description="CNNM transmembrane" evidence="11">
    <location>
        <begin position="19"/>
        <end position="220"/>
    </location>
</feature>
<reference evidence="12 13" key="1">
    <citation type="submission" date="2008-06" db="EMBL/GenBank/DDBJ databases">
        <title>Complete sequence of Chloroherpeton thalassium ATCC 35110.</title>
        <authorList>
            <consortium name="US DOE Joint Genome Institute"/>
            <person name="Lucas S."/>
            <person name="Copeland A."/>
            <person name="Lapidus A."/>
            <person name="Glavina del Rio T."/>
            <person name="Dalin E."/>
            <person name="Tice H."/>
            <person name="Bruce D."/>
            <person name="Goodwin L."/>
            <person name="Pitluck S."/>
            <person name="Schmutz J."/>
            <person name="Larimer F."/>
            <person name="Land M."/>
            <person name="Hauser L."/>
            <person name="Kyrpides N."/>
            <person name="Mikhailova N."/>
            <person name="Liu Z."/>
            <person name="Li T."/>
            <person name="Zhao F."/>
            <person name="Overmann J."/>
            <person name="Bryant D.A."/>
            <person name="Richardson P."/>
        </authorList>
    </citation>
    <scope>NUCLEOTIDE SEQUENCE [LARGE SCALE GENOMIC DNA]</scope>
    <source>
        <strain evidence="13">ATCC 35110 / GB-78</strain>
    </source>
</reference>
<dbReference type="SMART" id="SM01091">
    <property type="entry name" value="CorC_HlyC"/>
    <property type="match status" value="1"/>
</dbReference>
<evidence type="ECO:0000256" key="5">
    <source>
        <dbReference type="ARBA" id="ARBA00023122"/>
    </source>
</evidence>
<dbReference type="PANTHER" id="PTHR22777:SF17">
    <property type="entry name" value="UPF0053 PROTEIN SLL0260"/>
    <property type="match status" value="1"/>
</dbReference>
<feature type="transmembrane region" description="Helical" evidence="9">
    <location>
        <begin position="79"/>
        <end position="103"/>
    </location>
</feature>
<dbReference type="Gene3D" id="3.10.580.10">
    <property type="entry name" value="CBS-domain"/>
    <property type="match status" value="1"/>
</dbReference>
<keyword evidence="6 8" id="KW-0472">Membrane</keyword>
<keyword evidence="2 8" id="KW-0812">Transmembrane</keyword>
<dbReference type="eggNOG" id="COG1253">
    <property type="taxonomic scope" value="Bacteria"/>
</dbReference>
<dbReference type="InterPro" id="IPR002550">
    <property type="entry name" value="CNNM"/>
</dbReference>
<dbReference type="Pfam" id="PF03471">
    <property type="entry name" value="CorC_HlyC"/>
    <property type="match status" value="1"/>
</dbReference>
<name>B3QS78_CHLT3</name>
<evidence type="ECO:0000256" key="3">
    <source>
        <dbReference type="ARBA" id="ARBA00022737"/>
    </source>
</evidence>
<dbReference type="AlphaFoldDB" id="B3QS78"/>
<dbReference type="EMBL" id="CP001100">
    <property type="protein sequence ID" value="ACF14023.1"/>
    <property type="molecule type" value="Genomic_DNA"/>
</dbReference>
<evidence type="ECO:0000259" key="11">
    <source>
        <dbReference type="PROSITE" id="PS51846"/>
    </source>
</evidence>
<organism evidence="12 13">
    <name type="scientific">Chloroherpeton thalassium (strain ATCC 35110 / GB-78)</name>
    <dbReference type="NCBI Taxonomy" id="517418"/>
    <lineage>
        <taxon>Bacteria</taxon>
        <taxon>Pseudomonadati</taxon>
        <taxon>Chlorobiota</taxon>
        <taxon>Chlorobiia</taxon>
        <taxon>Chlorobiales</taxon>
        <taxon>Chloroherpetonaceae</taxon>
        <taxon>Chloroherpeton</taxon>
    </lineage>
</organism>
<gene>
    <name evidence="12" type="ordered locus">Ctha_1564</name>
</gene>
<dbReference type="InterPro" id="IPR044751">
    <property type="entry name" value="Ion_transp-like_CBS"/>
</dbReference>
<dbReference type="PROSITE" id="PS51371">
    <property type="entry name" value="CBS"/>
    <property type="match status" value="1"/>
</dbReference>
<evidence type="ECO:0000313" key="13">
    <source>
        <dbReference type="Proteomes" id="UP000001208"/>
    </source>
</evidence>
<dbReference type="PROSITE" id="PS51846">
    <property type="entry name" value="CNNM"/>
    <property type="match status" value="1"/>
</dbReference>
<dbReference type="GO" id="GO:0050660">
    <property type="term" value="F:flavin adenine dinucleotide binding"/>
    <property type="evidence" value="ECO:0007669"/>
    <property type="project" value="InterPro"/>
</dbReference>
<evidence type="ECO:0000256" key="6">
    <source>
        <dbReference type="ARBA" id="ARBA00023136"/>
    </source>
</evidence>
<evidence type="ECO:0000256" key="8">
    <source>
        <dbReference type="PROSITE-ProRule" id="PRU01193"/>
    </source>
</evidence>
<sequence length="460" mass="51148">MGKLDCGLFFLRVNGLTEKMDDSLIELLILFLLILGNGLFSMSEIALISSRRARLEQQAADGNENARIALELSNHPGKFLSTIQVGITLVGVLTGAFGGATLAEPLSVFFNTIPAIAPYSEELSFGVVVIAISYLTLIVGELVPKQIGLRNPEAIAIRVASPMSVLLKITSPVVNLLNGSANLVLHLIGIKNSNEPDVTEDEIKMLIKQGTQLGVFEAVEHDMVLRIFRLSDRRVSAIMTPRTDIEWIDLEDSEDEIRNQLMQKTHSRFVVAHGDLDNVDGIIRVKDVAMTGFSTPIANLKVLLKSRLRKPLYVPETLPVFNLMENFKKKREQMALIIDEHGSVQGIVTLNDILESIVGDLPFEDEPEEQSILEREDGSWLIDGMLPIDEFWEFFNIKSSQEEEWGYQTLGGFVMTKLGRIPVTSDTFDAHQMRFEVVDMDGKRVDKVLVSRLPNGESSS</sequence>
<dbReference type="Gene3D" id="3.30.465.10">
    <property type="match status" value="1"/>
</dbReference>
<dbReference type="KEGG" id="cts:Ctha_1564"/>
<dbReference type="SUPFAM" id="SSF56176">
    <property type="entry name" value="FAD-binding/transporter-associated domain-like"/>
    <property type="match status" value="1"/>
</dbReference>
<dbReference type="STRING" id="517418.Ctha_1564"/>
<keyword evidence="4 8" id="KW-1133">Transmembrane helix</keyword>
<accession>B3QS78</accession>
<evidence type="ECO:0000259" key="10">
    <source>
        <dbReference type="PROSITE" id="PS51371"/>
    </source>
</evidence>
<keyword evidence="3" id="KW-0677">Repeat</keyword>
<dbReference type="CDD" id="cd04590">
    <property type="entry name" value="CBS_pair_CorC_HlyC_assoc"/>
    <property type="match status" value="1"/>
</dbReference>
<dbReference type="PANTHER" id="PTHR22777">
    <property type="entry name" value="HEMOLYSIN-RELATED"/>
    <property type="match status" value="1"/>
</dbReference>
<keyword evidence="13" id="KW-1185">Reference proteome</keyword>
<dbReference type="Pfam" id="PF01595">
    <property type="entry name" value="CNNM"/>
    <property type="match status" value="1"/>
</dbReference>
<evidence type="ECO:0000256" key="4">
    <source>
        <dbReference type="ARBA" id="ARBA00022989"/>
    </source>
</evidence>
<dbReference type="FunFam" id="3.30.465.10:FF:000023">
    <property type="entry name" value="Magnesium and cobalt transporter"/>
    <property type="match status" value="1"/>
</dbReference>
<dbReference type="Proteomes" id="UP000001208">
    <property type="component" value="Chromosome"/>
</dbReference>
<evidence type="ECO:0000313" key="12">
    <source>
        <dbReference type="EMBL" id="ACF14023.1"/>
    </source>
</evidence>
<dbReference type="InterPro" id="IPR000644">
    <property type="entry name" value="CBS_dom"/>
</dbReference>
<dbReference type="HOGENOM" id="CLU_015237_4_0_10"/>
<evidence type="ECO:0000256" key="9">
    <source>
        <dbReference type="SAM" id="Phobius"/>
    </source>
</evidence>
<keyword evidence="5 7" id="KW-0129">CBS domain</keyword>
<dbReference type="InterPro" id="IPR005170">
    <property type="entry name" value="Transptr-assoc_dom"/>
</dbReference>
<dbReference type="InterPro" id="IPR046342">
    <property type="entry name" value="CBS_dom_sf"/>
</dbReference>
<dbReference type="GO" id="GO:0005886">
    <property type="term" value="C:plasma membrane"/>
    <property type="evidence" value="ECO:0007669"/>
    <property type="project" value="TreeGrafter"/>
</dbReference>
<comment type="subcellular location">
    <subcellularLocation>
        <location evidence="1">Membrane</location>
        <topology evidence="1">Multi-pass membrane protein</topology>
    </subcellularLocation>
</comment>
<feature type="domain" description="CBS" evidence="10">
    <location>
        <begin position="307"/>
        <end position="366"/>
    </location>
</feature>
<dbReference type="RefSeq" id="WP_012500107.1">
    <property type="nucleotide sequence ID" value="NC_011026.1"/>
</dbReference>
<dbReference type="SUPFAM" id="SSF54631">
    <property type="entry name" value="CBS-domain pair"/>
    <property type="match status" value="1"/>
</dbReference>
<dbReference type="InterPro" id="IPR016169">
    <property type="entry name" value="FAD-bd_PCMH_sub2"/>
</dbReference>
<protein>
    <recommendedName>
        <fullName evidence="14">CBS domain containing protein</fullName>
    </recommendedName>
</protein>
<evidence type="ECO:0008006" key="14">
    <source>
        <dbReference type="Google" id="ProtNLM"/>
    </source>
</evidence>
<feature type="transmembrane region" description="Helical" evidence="9">
    <location>
        <begin position="27"/>
        <end position="48"/>
    </location>
</feature>
<dbReference type="Pfam" id="PF00571">
    <property type="entry name" value="CBS"/>
    <property type="match status" value="1"/>
</dbReference>
<evidence type="ECO:0000256" key="1">
    <source>
        <dbReference type="ARBA" id="ARBA00004141"/>
    </source>
</evidence>
<evidence type="ECO:0000256" key="2">
    <source>
        <dbReference type="ARBA" id="ARBA00022692"/>
    </source>
</evidence>
<proteinExistence type="predicted"/>